<dbReference type="EC" id="3.4.24.-" evidence="6"/>
<evidence type="ECO:0000259" key="5">
    <source>
        <dbReference type="SMART" id="SM00235"/>
    </source>
</evidence>
<dbReference type="InterPro" id="IPR001818">
    <property type="entry name" value="Pept_M10_metallopeptidase"/>
</dbReference>
<comment type="caution">
    <text evidence="6">The sequence shown here is derived from an EMBL/GenBank/DDBJ whole genome shotgun (WGS) entry which is preliminary data.</text>
</comment>
<dbReference type="Gene3D" id="3.40.390.10">
    <property type="entry name" value="Collagenase (Catalytic Domain)"/>
    <property type="match status" value="1"/>
</dbReference>
<keyword evidence="3 6" id="KW-0378">Hydrolase</keyword>
<dbReference type="InterPro" id="IPR006026">
    <property type="entry name" value="Peptidase_Metallo"/>
</dbReference>
<organism evidence="6 7">
    <name type="scientific">Levilactobacillus tangyuanensis</name>
    <dbReference type="NCBI Taxonomy" id="2486021"/>
    <lineage>
        <taxon>Bacteria</taxon>
        <taxon>Bacillati</taxon>
        <taxon>Bacillota</taxon>
        <taxon>Bacilli</taxon>
        <taxon>Lactobacillales</taxon>
        <taxon>Lactobacillaceae</taxon>
        <taxon>Levilactobacillus</taxon>
    </lineage>
</organism>
<dbReference type="RefSeq" id="WP_125642959.1">
    <property type="nucleotide sequence ID" value="NZ_JBHSSJ010000015.1"/>
</dbReference>
<dbReference type="InterPro" id="IPR024079">
    <property type="entry name" value="MetalloPept_cat_dom_sf"/>
</dbReference>
<keyword evidence="4" id="KW-0862">Zinc</keyword>
<evidence type="ECO:0000256" key="1">
    <source>
        <dbReference type="ARBA" id="ARBA00022670"/>
    </source>
</evidence>
<dbReference type="GO" id="GO:0008237">
    <property type="term" value="F:metallopeptidase activity"/>
    <property type="evidence" value="ECO:0007669"/>
    <property type="project" value="UniProtKB-KW"/>
</dbReference>
<evidence type="ECO:0000256" key="2">
    <source>
        <dbReference type="ARBA" id="ARBA00022723"/>
    </source>
</evidence>
<evidence type="ECO:0000256" key="4">
    <source>
        <dbReference type="ARBA" id="ARBA00022833"/>
    </source>
</evidence>
<sequence length="225" mass="24359">MRKFGWSLLLGGLVLGGLLGHGTQVIRSSQQRLGRLQERLPLVGRKAHQSATPIESIVTPNSLRTTYHYHFGKGVPAKIKARFMRAIAVYNETGVVNLVAGRPLWGQNGITLFAYHKTASDAGSDYLELGKGGPEIHEVNGIEALTVNRARSGLNLANSPRLRDSIAVHELGHALGLDHSAQRSSVMYPVDQGVDRLSAADLQALRKIYPSANAKKGTHQLVSAF</sequence>
<proteinExistence type="predicted"/>
<feature type="domain" description="Peptidase metallopeptidase" evidence="5">
    <location>
        <begin position="55"/>
        <end position="211"/>
    </location>
</feature>
<dbReference type="SUPFAM" id="SSF55486">
    <property type="entry name" value="Metalloproteases ('zincins'), catalytic domain"/>
    <property type="match status" value="1"/>
</dbReference>
<evidence type="ECO:0000313" key="6">
    <source>
        <dbReference type="EMBL" id="MFC6275752.1"/>
    </source>
</evidence>
<evidence type="ECO:0000313" key="7">
    <source>
        <dbReference type="Proteomes" id="UP001596191"/>
    </source>
</evidence>
<keyword evidence="1" id="KW-0645">Protease</keyword>
<keyword evidence="2" id="KW-0479">Metal-binding</keyword>
<reference evidence="7" key="1">
    <citation type="journal article" date="2019" name="Int. J. Syst. Evol. Microbiol.">
        <title>The Global Catalogue of Microorganisms (GCM) 10K type strain sequencing project: providing services to taxonomists for standard genome sequencing and annotation.</title>
        <authorList>
            <consortium name="The Broad Institute Genomics Platform"/>
            <consortium name="The Broad Institute Genome Sequencing Center for Infectious Disease"/>
            <person name="Wu L."/>
            <person name="Ma J."/>
        </authorList>
    </citation>
    <scope>NUCLEOTIDE SEQUENCE [LARGE SCALE GENOMIC DNA]</scope>
    <source>
        <strain evidence="7">CCM 8907</strain>
    </source>
</reference>
<dbReference type="SMART" id="SM00235">
    <property type="entry name" value="ZnMc"/>
    <property type="match status" value="1"/>
</dbReference>
<name>A0ABW1TRJ2_9LACO</name>
<protein>
    <submittedName>
        <fullName evidence="6">Matrixin family metalloprotease</fullName>
        <ecNumber evidence="6">3.4.24.-</ecNumber>
    </submittedName>
</protein>
<dbReference type="Pfam" id="PF00413">
    <property type="entry name" value="Peptidase_M10"/>
    <property type="match status" value="1"/>
</dbReference>
<keyword evidence="6" id="KW-0482">Metalloprotease</keyword>
<accession>A0ABW1TRJ2</accession>
<dbReference type="EMBL" id="JBHSSJ010000015">
    <property type="protein sequence ID" value="MFC6275752.1"/>
    <property type="molecule type" value="Genomic_DNA"/>
</dbReference>
<keyword evidence="7" id="KW-1185">Reference proteome</keyword>
<dbReference type="Proteomes" id="UP001596191">
    <property type="component" value="Unassembled WGS sequence"/>
</dbReference>
<gene>
    <name evidence="6" type="ORF">ACFQET_09590</name>
</gene>
<evidence type="ECO:0000256" key="3">
    <source>
        <dbReference type="ARBA" id="ARBA00022801"/>
    </source>
</evidence>